<keyword evidence="6" id="KW-0746">Sphingolipid metabolism</keyword>
<evidence type="ECO:0000256" key="3">
    <source>
        <dbReference type="ARBA" id="ARBA00012658"/>
    </source>
</evidence>
<evidence type="ECO:0000256" key="4">
    <source>
        <dbReference type="ARBA" id="ARBA00022729"/>
    </source>
</evidence>
<dbReference type="GO" id="GO:0006680">
    <property type="term" value="P:glucosylceramide catabolic process"/>
    <property type="evidence" value="ECO:0007669"/>
    <property type="project" value="TreeGrafter"/>
</dbReference>
<protein>
    <recommendedName>
        <fullName evidence="3 6">Glucosylceramidase</fullName>
        <ecNumber evidence="3 6">3.2.1.45</ecNumber>
    </recommendedName>
</protein>
<dbReference type="SUPFAM" id="SSF51445">
    <property type="entry name" value="(Trans)glycosidases"/>
    <property type="match status" value="1"/>
</dbReference>
<dbReference type="EMBL" id="KN727864">
    <property type="protein sequence ID" value="KIH64807.1"/>
    <property type="molecule type" value="Genomic_DNA"/>
</dbReference>
<dbReference type="Pfam" id="PF02055">
    <property type="entry name" value="Glyco_hydro_30"/>
    <property type="match status" value="1"/>
</dbReference>
<keyword evidence="9" id="KW-1185">Reference proteome</keyword>
<dbReference type="Proteomes" id="UP000054047">
    <property type="component" value="Unassembled WGS sequence"/>
</dbReference>
<proteinExistence type="inferred from homology"/>
<evidence type="ECO:0000256" key="5">
    <source>
        <dbReference type="ARBA" id="ARBA00022801"/>
    </source>
</evidence>
<comment type="similarity">
    <text evidence="2 6">Belongs to the glycosyl hydrolase 30 family.</text>
</comment>
<name>A0A0C2DQ59_9BILA</name>
<evidence type="ECO:0000313" key="9">
    <source>
        <dbReference type="Proteomes" id="UP000054047"/>
    </source>
</evidence>
<evidence type="ECO:0000256" key="6">
    <source>
        <dbReference type="RuleBase" id="RU361188"/>
    </source>
</evidence>
<evidence type="ECO:0000256" key="2">
    <source>
        <dbReference type="ARBA" id="ARBA00005382"/>
    </source>
</evidence>
<reference evidence="8 9" key="1">
    <citation type="submission" date="2013-12" db="EMBL/GenBank/DDBJ databases">
        <title>Draft genome of the parsitic nematode Ancylostoma duodenale.</title>
        <authorList>
            <person name="Mitreva M."/>
        </authorList>
    </citation>
    <scope>NUCLEOTIDE SEQUENCE [LARGE SCALE GENOMIC DNA]</scope>
    <source>
        <strain evidence="8 9">Zhejiang</strain>
    </source>
</reference>
<dbReference type="PANTHER" id="PTHR11069:SF23">
    <property type="entry name" value="LYSOSOMAL ACID GLUCOSYLCERAMIDASE"/>
    <property type="match status" value="1"/>
</dbReference>
<dbReference type="EC" id="3.2.1.45" evidence="3 6"/>
<dbReference type="GO" id="GO:0004348">
    <property type="term" value="F:glucosylceramidase activity"/>
    <property type="evidence" value="ECO:0007669"/>
    <property type="project" value="UniProtKB-EC"/>
</dbReference>
<keyword evidence="6" id="KW-0443">Lipid metabolism</keyword>
<keyword evidence="4" id="KW-0732">Signal</keyword>
<dbReference type="GO" id="GO:0016020">
    <property type="term" value="C:membrane"/>
    <property type="evidence" value="ECO:0007669"/>
    <property type="project" value="GOC"/>
</dbReference>
<evidence type="ECO:0000259" key="7">
    <source>
        <dbReference type="Pfam" id="PF02055"/>
    </source>
</evidence>
<accession>A0A0C2DQ59</accession>
<organism evidence="8 9">
    <name type="scientific">Ancylostoma duodenale</name>
    <dbReference type="NCBI Taxonomy" id="51022"/>
    <lineage>
        <taxon>Eukaryota</taxon>
        <taxon>Metazoa</taxon>
        <taxon>Ecdysozoa</taxon>
        <taxon>Nematoda</taxon>
        <taxon>Chromadorea</taxon>
        <taxon>Rhabditida</taxon>
        <taxon>Rhabditina</taxon>
        <taxon>Rhabditomorpha</taxon>
        <taxon>Strongyloidea</taxon>
        <taxon>Ancylostomatidae</taxon>
        <taxon>Ancylostomatinae</taxon>
        <taxon>Ancylostoma</taxon>
    </lineage>
</organism>
<keyword evidence="6" id="KW-0326">Glycosidase</keyword>
<dbReference type="InterPro" id="IPR033453">
    <property type="entry name" value="Glyco_hydro_30_TIM-barrel"/>
</dbReference>
<evidence type="ECO:0000313" key="8">
    <source>
        <dbReference type="EMBL" id="KIH64807.1"/>
    </source>
</evidence>
<dbReference type="OrthoDB" id="5864414at2759"/>
<gene>
    <name evidence="8" type="ORF">ANCDUO_04877</name>
</gene>
<dbReference type="AlphaFoldDB" id="A0A0C2DQ59"/>
<keyword evidence="5 6" id="KW-0378">Hydrolase</keyword>
<sequence length="66" mass="7762">MYHNLIYGAEYTLGRLPMGSTDFSVREYSYDDVDGDFDLEQFSLADEDIKYKARKRRCSACHQIQK</sequence>
<feature type="domain" description="Glycosyl hydrolase family 30 TIM-barrel" evidence="7">
    <location>
        <begin position="8"/>
        <end position="53"/>
    </location>
</feature>
<dbReference type="Gene3D" id="3.20.20.80">
    <property type="entry name" value="Glycosidases"/>
    <property type="match status" value="1"/>
</dbReference>
<evidence type="ECO:0000256" key="1">
    <source>
        <dbReference type="ARBA" id="ARBA00001013"/>
    </source>
</evidence>
<dbReference type="InterPro" id="IPR001139">
    <property type="entry name" value="Glyco_hydro_30"/>
</dbReference>
<dbReference type="PANTHER" id="PTHR11069">
    <property type="entry name" value="GLUCOSYLCERAMIDASE"/>
    <property type="match status" value="1"/>
</dbReference>
<comment type="catalytic activity">
    <reaction evidence="1">
        <text>a beta-D-glucosyl-(1&lt;-&gt;1')-N-acylsphing-4-enine + H2O = an N-acylsphing-4-enine + D-glucose</text>
        <dbReference type="Rhea" id="RHEA:13269"/>
        <dbReference type="ChEBI" id="CHEBI:4167"/>
        <dbReference type="ChEBI" id="CHEBI:15377"/>
        <dbReference type="ChEBI" id="CHEBI:22801"/>
        <dbReference type="ChEBI" id="CHEBI:52639"/>
        <dbReference type="EC" id="3.2.1.45"/>
    </reaction>
    <physiologicalReaction direction="left-to-right" evidence="1">
        <dbReference type="Rhea" id="RHEA:13270"/>
    </physiologicalReaction>
</comment>
<dbReference type="InterPro" id="IPR017853">
    <property type="entry name" value="GH"/>
</dbReference>